<dbReference type="AlphaFoldDB" id="D2U8S1"/>
<evidence type="ECO:0000313" key="1">
    <source>
        <dbReference type="EMBL" id="CBA14727.1"/>
    </source>
</evidence>
<dbReference type="PATRIC" id="fig|29447.3.peg.193"/>
<gene>
    <name evidence="1" type="ordered locus">XALc_0181</name>
</gene>
<dbReference type="KEGG" id="xal:XALC_0181"/>
<dbReference type="STRING" id="380358.XALC_0181"/>
<dbReference type="RefSeq" id="WP_012914744.1">
    <property type="nucleotide sequence ID" value="NC_013722.1"/>
</dbReference>
<keyword evidence="2" id="KW-1185">Reference proteome</keyword>
<reference evidence="1 2" key="1">
    <citation type="journal article" date="2009" name="BMC Genomics">
        <title>The complete genome sequence of Xanthomonas albilineans provides new insights into the reductive genome evolution of the xylem-limited Xanthomonadaceae.</title>
        <authorList>
            <person name="Pieretti I."/>
            <person name="Royer M."/>
            <person name="Barbe V."/>
            <person name="Carrere S."/>
            <person name="Koebnik R."/>
            <person name="Cociancich S."/>
            <person name="Couloux A."/>
            <person name="Darrasse A."/>
            <person name="Gouzy J."/>
            <person name="Jacques M.A."/>
            <person name="Lauber E."/>
            <person name="Manceau C."/>
            <person name="Mangenot S."/>
            <person name="Poussier S."/>
            <person name="Segurens B."/>
            <person name="Szurek B."/>
            <person name="Verdier V."/>
            <person name="Arlat M."/>
            <person name="Rott P."/>
        </authorList>
    </citation>
    <scope>NUCLEOTIDE SEQUENCE [LARGE SCALE GENOMIC DNA]</scope>
    <source>
        <strain evidence="2">GPE PC73 / CFBP 7063</strain>
    </source>
</reference>
<proteinExistence type="predicted"/>
<organism evidence="1 2">
    <name type="scientific">Xanthomonas albilineans (strain GPE PC73 / CFBP 7063)</name>
    <dbReference type="NCBI Taxonomy" id="380358"/>
    <lineage>
        <taxon>Bacteria</taxon>
        <taxon>Pseudomonadati</taxon>
        <taxon>Pseudomonadota</taxon>
        <taxon>Gammaproteobacteria</taxon>
        <taxon>Lysobacterales</taxon>
        <taxon>Lysobacteraceae</taxon>
        <taxon>Xanthomonas</taxon>
    </lineage>
</organism>
<protein>
    <submittedName>
        <fullName evidence="1">Uncharacterized protein</fullName>
    </submittedName>
</protein>
<evidence type="ECO:0000313" key="2">
    <source>
        <dbReference type="Proteomes" id="UP000001890"/>
    </source>
</evidence>
<sequence>MSAPVDVVAVLDSQIAEFHASGDTGNVENLVWARDAFATLIAEARKIEHSIHLFGMTCEEFSTSIKNCVGQP</sequence>
<dbReference type="EMBL" id="FP565176">
    <property type="protein sequence ID" value="CBA14727.1"/>
    <property type="molecule type" value="Genomic_DNA"/>
</dbReference>
<accession>D2U8S1</accession>
<dbReference type="Proteomes" id="UP000001890">
    <property type="component" value="Chromosome"/>
</dbReference>
<name>D2U8S1_XANAP</name>